<dbReference type="VEuPathDB" id="FungiDB:P170DRAFT_245295"/>
<dbReference type="GeneID" id="36550679"/>
<feature type="region of interest" description="Disordered" evidence="1">
    <location>
        <begin position="1"/>
        <end position="21"/>
    </location>
</feature>
<evidence type="ECO:0000256" key="1">
    <source>
        <dbReference type="SAM" id="MobiDB-lite"/>
    </source>
</evidence>
<gene>
    <name evidence="2" type="ORF">P170DRAFT_245295</name>
</gene>
<dbReference type="EMBL" id="MSFO01000007">
    <property type="protein sequence ID" value="PLB45514.1"/>
    <property type="molecule type" value="Genomic_DNA"/>
</dbReference>
<protein>
    <submittedName>
        <fullName evidence="2">Uncharacterized protein</fullName>
    </submittedName>
</protein>
<dbReference type="RefSeq" id="XP_024700816.1">
    <property type="nucleotide sequence ID" value="XM_024842980.1"/>
</dbReference>
<organism evidence="2 3">
    <name type="scientific">Aspergillus steynii IBT 23096</name>
    <dbReference type="NCBI Taxonomy" id="1392250"/>
    <lineage>
        <taxon>Eukaryota</taxon>
        <taxon>Fungi</taxon>
        <taxon>Dikarya</taxon>
        <taxon>Ascomycota</taxon>
        <taxon>Pezizomycotina</taxon>
        <taxon>Eurotiomycetes</taxon>
        <taxon>Eurotiomycetidae</taxon>
        <taxon>Eurotiales</taxon>
        <taxon>Aspergillaceae</taxon>
        <taxon>Aspergillus</taxon>
        <taxon>Aspergillus subgen. Circumdati</taxon>
    </lineage>
</organism>
<comment type="caution">
    <text evidence="2">The sequence shown here is derived from an EMBL/GenBank/DDBJ whole genome shotgun (WGS) entry which is preliminary data.</text>
</comment>
<accession>A0A2I2FY02</accession>
<name>A0A2I2FY02_9EURO</name>
<proteinExistence type="predicted"/>
<evidence type="ECO:0000313" key="3">
    <source>
        <dbReference type="Proteomes" id="UP000234275"/>
    </source>
</evidence>
<keyword evidence="3" id="KW-1185">Reference proteome</keyword>
<evidence type="ECO:0000313" key="2">
    <source>
        <dbReference type="EMBL" id="PLB45514.1"/>
    </source>
</evidence>
<dbReference type="Proteomes" id="UP000234275">
    <property type="component" value="Unassembled WGS sequence"/>
</dbReference>
<sequence length="75" mass="8715">MATQSEKKRFPLPRLRNPRKAKRSSVRALAWLCDVCRADLCPRALFNIVTPCCTPIGTLLRGWMGMYSHYLNRMF</sequence>
<reference evidence="2 3" key="1">
    <citation type="submission" date="2016-12" db="EMBL/GenBank/DDBJ databases">
        <title>The genomes of Aspergillus section Nigri reveals drivers in fungal speciation.</title>
        <authorList>
            <consortium name="DOE Joint Genome Institute"/>
            <person name="Vesth T.C."/>
            <person name="Nybo J."/>
            <person name="Theobald S."/>
            <person name="Brandl J."/>
            <person name="Frisvad J.C."/>
            <person name="Nielsen K.F."/>
            <person name="Lyhne E.K."/>
            <person name="Kogle M.E."/>
            <person name="Kuo A."/>
            <person name="Riley R."/>
            <person name="Clum A."/>
            <person name="Nolan M."/>
            <person name="Lipzen A."/>
            <person name="Salamov A."/>
            <person name="Henrissat B."/>
            <person name="Wiebenga A."/>
            <person name="De Vries R.P."/>
            <person name="Grigoriev I.V."/>
            <person name="Mortensen U.H."/>
            <person name="Andersen M.R."/>
            <person name="Baker S.E."/>
        </authorList>
    </citation>
    <scope>NUCLEOTIDE SEQUENCE [LARGE SCALE GENOMIC DNA]</scope>
    <source>
        <strain evidence="2 3">IBT 23096</strain>
    </source>
</reference>
<dbReference type="AlphaFoldDB" id="A0A2I2FY02"/>